<sequence>MSRYRFFADLHIHIGRTEGGLPVKITGARNLTFDNILREAAHRKGIDMIGIIDAHSPPVQKEIEANIATGRYLEIPGGGLRYGETTAILGVEIEVREPGRGAAHVLAYFPDLASMKGFCVFLSRHIRNMQLSTQRFHGEIFRLEESVAEHGGLLIPAHVFTPFKSVYGSAANRMADLFHLDRLAGVELGLSADSSMADRIRELSRFSFLSNSDAHSLPKIAREYNELVMEEASFEELEKALFREEGRRVVANYGLDPKLGKYHRTRCANCDELLPSGERRCSYCGSLKIIKGVSDRISEIADSPSKAPVHRPPYVCQVPLEFIPKLGPKTLNKLLDRFGTEMEILHRAPLEEIESVIGKEIAYHIGLARERRLTFEEGGGGTYGRVKTR</sequence>
<reference evidence="2" key="1">
    <citation type="journal article" date="2019" name="Int. J. Syst. Evol. Microbiol.">
        <title>The Global Catalogue of Microorganisms (GCM) 10K type strain sequencing project: providing services to taxonomists for standard genome sequencing and annotation.</title>
        <authorList>
            <consortium name="The Broad Institute Genomics Platform"/>
            <consortium name="The Broad Institute Genome Sequencing Center for Infectious Disease"/>
            <person name="Wu L."/>
            <person name="Ma J."/>
        </authorList>
    </citation>
    <scope>NUCLEOTIDE SEQUENCE [LARGE SCALE GENOMIC DNA]</scope>
    <source>
        <strain evidence="2">IBRC-M 10813</strain>
    </source>
</reference>
<dbReference type="EMBL" id="JBHSAP010000018">
    <property type="protein sequence ID" value="MFC4078171.1"/>
    <property type="molecule type" value="Genomic_DNA"/>
</dbReference>
<keyword evidence="1" id="KW-0540">Nuclease</keyword>
<dbReference type="GO" id="GO:0004519">
    <property type="term" value="F:endonuclease activity"/>
    <property type="evidence" value="ECO:0007669"/>
    <property type="project" value="UniProtKB-KW"/>
</dbReference>
<name>A0ABV8JGN4_9BACL</name>
<keyword evidence="1" id="KW-0255">Endonuclease</keyword>
<protein>
    <submittedName>
        <fullName evidence="1">Endonuclease Q family protein</fullName>
    </submittedName>
</protein>
<organism evidence="1 2">
    <name type="scientific">Salinithrix halophila</name>
    <dbReference type="NCBI Taxonomy" id="1485204"/>
    <lineage>
        <taxon>Bacteria</taxon>
        <taxon>Bacillati</taxon>
        <taxon>Bacillota</taxon>
        <taxon>Bacilli</taxon>
        <taxon>Bacillales</taxon>
        <taxon>Thermoactinomycetaceae</taxon>
        <taxon>Salinithrix</taxon>
    </lineage>
</organism>
<dbReference type="Gene3D" id="1.10.150.20">
    <property type="entry name" value="5' to 3' exonuclease, C-terminal subdomain"/>
    <property type="match status" value="1"/>
</dbReference>
<dbReference type="InterPro" id="IPR016195">
    <property type="entry name" value="Pol/histidinol_Pase-like"/>
</dbReference>
<dbReference type="InterPro" id="IPR010994">
    <property type="entry name" value="RuvA_2-like"/>
</dbReference>
<dbReference type="CDD" id="cd19067">
    <property type="entry name" value="PfuEndoQ-like"/>
    <property type="match status" value="1"/>
</dbReference>
<dbReference type="RefSeq" id="WP_380705996.1">
    <property type="nucleotide sequence ID" value="NZ_JBHSAP010000018.1"/>
</dbReference>
<dbReference type="PANTHER" id="PTHR40084">
    <property type="entry name" value="PHOSPHOHYDROLASE, PHP FAMILY"/>
    <property type="match status" value="1"/>
</dbReference>
<comment type="caution">
    <text evidence="1">The sequence shown here is derived from an EMBL/GenBank/DDBJ whole genome shotgun (WGS) entry which is preliminary data.</text>
</comment>
<dbReference type="Gene3D" id="3.20.20.140">
    <property type="entry name" value="Metal-dependent hydrolases"/>
    <property type="match status" value="1"/>
</dbReference>
<gene>
    <name evidence="1" type="ORF">ACFOUO_15335</name>
</gene>
<proteinExistence type="predicted"/>
<accession>A0ABV8JGN4</accession>
<dbReference type="SUPFAM" id="SSF47781">
    <property type="entry name" value="RuvA domain 2-like"/>
    <property type="match status" value="1"/>
</dbReference>
<keyword evidence="2" id="KW-1185">Reference proteome</keyword>
<dbReference type="Proteomes" id="UP001595843">
    <property type="component" value="Unassembled WGS sequence"/>
</dbReference>
<evidence type="ECO:0000313" key="2">
    <source>
        <dbReference type="Proteomes" id="UP001595843"/>
    </source>
</evidence>
<dbReference type="PANTHER" id="PTHR40084:SF1">
    <property type="entry name" value="PHOSPHOTRANSFERASE"/>
    <property type="match status" value="1"/>
</dbReference>
<dbReference type="SUPFAM" id="SSF89550">
    <property type="entry name" value="PHP domain-like"/>
    <property type="match status" value="1"/>
</dbReference>
<keyword evidence="1" id="KW-0378">Hydrolase</keyword>
<evidence type="ECO:0000313" key="1">
    <source>
        <dbReference type="EMBL" id="MFC4078171.1"/>
    </source>
</evidence>